<comment type="caution">
    <text evidence="1">The sequence shown here is derived from an EMBL/GenBank/DDBJ whole genome shotgun (WGS) entry which is preliminary data.</text>
</comment>
<dbReference type="Proteomes" id="UP000626244">
    <property type="component" value="Unassembled WGS sequence"/>
</dbReference>
<evidence type="ECO:0000313" key="1">
    <source>
        <dbReference type="EMBL" id="GGI11653.1"/>
    </source>
</evidence>
<evidence type="ECO:0000313" key="2">
    <source>
        <dbReference type="Proteomes" id="UP000626244"/>
    </source>
</evidence>
<reference evidence="2" key="1">
    <citation type="journal article" date="2019" name="Int. J. Syst. Evol. Microbiol.">
        <title>The Global Catalogue of Microorganisms (GCM) 10K type strain sequencing project: providing services to taxonomists for standard genome sequencing and annotation.</title>
        <authorList>
            <consortium name="The Broad Institute Genomics Platform"/>
            <consortium name="The Broad Institute Genome Sequencing Center for Infectious Disease"/>
            <person name="Wu L."/>
            <person name="Ma J."/>
        </authorList>
    </citation>
    <scope>NUCLEOTIDE SEQUENCE [LARGE SCALE GENOMIC DNA]</scope>
    <source>
        <strain evidence="2">CGMCC 1.14993</strain>
    </source>
</reference>
<name>A0A8J3AKC2_9BACI</name>
<sequence>MKTKFISIMFLILLLLTGCVKEIKLKDIEKIKVVLVKKETRPGIIIYKMKLINGSDFVIKQNNKYVSFPIELNENAHKGNEYKIEVKGNKLDIQPGEEYTLNVIMPMEGIDKSVLALDTPSYELKGYLEKVDNKHLFSVGGALINK</sequence>
<keyword evidence="2" id="KW-1185">Reference proteome</keyword>
<accession>A0A8J3AKC2</accession>
<dbReference type="RefSeq" id="WP_087999129.1">
    <property type="nucleotide sequence ID" value="NZ_BMHB01000001.1"/>
</dbReference>
<protein>
    <recommendedName>
        <fullName evidence="3">Lipoprotein</fullName>
    </recommendedName>
</protein>
<dbReference type="EMBL" id="BMHB01000001">
    <property type="protein sequence ID" value="GGI11653.1"/>
    <property type="molecule type" value="Genomic_DNA"/>
</dbReference>
<dbReference type="OrthoDB" id="2663729at2"/>
<evidence type="ECO:0008006" key="3">
    <source>
        <dbReference type="Google" id="ProtNLM"/>
    </source>
</evidence>
<gene>
    <name evidence="1" type="ORF">GCM10007380_08920</name>
</gene>
<dbReference type="AlphaFoldDB" id="A0A8J3AKC2"/>
<dbReference type="PROSITE" id="PS51257">
    <property type="entry name" value="PROKAR_LIPOPROTEIN"/>
    <property type="match status" value="1"/>
</dbReference>
<proteinExistence type="predicted"/>
<organism evidence="1 2">
    <name type="scientific">Gottfriedia solisilvae</name>
    <dbReference type="NCBI Taxonomy" id="1516104"/>
    <lineage>
        <taxon>Bacteria</taxon>
        <taxon>Bacillati</taxon>
        <taxon>Bacillota</taxon>
        <taxon>Bacilli</taxon>
        <taxon>Bacillales</taxon>
        <taxon>Bacillaceae</taxon>
        <taxon>Gottfriedia</taxon>
    </lineage>
</organism>